<name>A0ACB8RMJ8_9AGAM</name>
<dbReference type="EMBL" id="MU275952">
    <property type="protein sequence ID" value="KAI0045416.1"/>
    <property type="molecule type" value="Genomic_DNA"/>
</dbReference>
<dbReference type="Proteomes" id="UP000814033">
    <property type="component" value="Unassembled WGS sequence"/>
</dbReference>
<evidence type="ECO:0000313" key="2">
    <source>
        <dbReference type="Proteomes" id="UP000814033"/>
    </source>
</evidence>
<keyword evidence="2" id="KW-1185">Reference proteome</keyword>
<organism evidence="1 2">
    <name type="scientific">Auriscalpium vulgare</name>
    <dbReference type="NCBI Taxonomy" id="40419"/>
    <lineage>
        <taxon>Eukaryota</taxon>
        <taxon>Fungi</taxon>
        <taxon>Dikarya</taxon>
        <taxon>Basidiomycota</taxon>
        <taxon>Agaricomycotina</taxon>
        <taxon>Agaricomycetes</taxon>
        <taxon>Russulales</taxon>
        <taxon>Auriscalpiaceae</taxon>
        <taxon>Auriscalpium</taxon>
    </lineage>
</organism>
<reference evidence="1" key="2">
    <citation type="journal article" date="2022" name="New Phytol.">
        <title>Evolutionary transition to the ectomycorrhizal habit in the genomes of a hyperdiverse lineage of mushroom-forming fungi.</title>
        <authorList>
            <person name="Looney B."/>
            <person name="Miyauchi S."/>
            <person name="Morin E."/>
            <person name="Drula E."/>
            <person name="Courty P.E."/>
            <person name="Kohler A."/>
            <person name="Kuo A."/>
            <person name="LaButti K."/>
            <person name="Pangilinan J."/>
            <person name="Lipzen A."/>
            <person name="Riley R."/>
            <person name="Andreopoulos W."/>
            <person name="He G."/>
            <person name="Johnson J."/>
            <person name="Nolan M."/>
            <person name="Tritt A."/>
            <person name="Barry K.W."/>
            <person name="Grigoriev I.V."/>
            <person name="Nagy L.G."/>
            <person name="Hibbett D."/>
            <person name="Henrissat B."/>
            <person name="Matheny P.B."/>
            <person name="Labbe J."/>
            <person name="Martin F.M."/>
        </authorList>
    </citation>
    <scope>NUCLEOTIDE SEQUENCE</scope>
    <source>
        <strain evidence="1">FP105234-sp</strain>
    </source>
</reference>
<comment type="caution">
    <text evidence="1">The sequence shown here is derived from an EMBL/GenBank/DDBJ whole genome shotgun (WGS) entry which is preliminary data.</text>
</comment>
<accession>A0ACB8RMJ8</accession>
<proteinExistence type="predicted"/>
<feature type="non-terminal residue" evidence="1">
    <location>
        <position position="1"/>
    </location>
</feature>
<evidence type="ECO:0000313" key="1">
    <source>
        <dbReference type="EMBL" id="KAI0045416.1"/>
    </source>
</evidence>
<reference evidence="1" key="1">
    <citation type="submission" date="2021-02" db="EMBL/GenBank/DDBJ databases">
        <authorList>
            <consortium name="DOE Joint Genome Institute"/>
            <person name="Ahrendt S."/>
            <person name="Looney B.P."/>
            <person name="Miyauchi S."/>
            <person name="Morin E."/>
            <person name="Drula E."/>
            <person name="Courty P.E."/>
            <person name="Chicoki N."/>
            <person name="Fauchery L."/>
            <person name="Kohler A."/>
            <person name="Kuo A."/>
            <person name="Labutti K."/>
            <person name="Pangilinan J."/>
            <person name="Lipzen A."/>
            <person name="Riley R."/>
            <person name="Andreopoulos W."/>
            <person name="He G."/>
            <person name="Johnson J."/>
            <person name="Barry K.W."/>
            <person name="Grigoriev I.V."/>
            <person name="Nagy L."/>
            <person name="Hibbett D."/>
            <person name="Henrissat B."/>
            <person name="Matheny P.B."/>
            <person name="Labbe J."/>
            <person name="Martin F."/>
        </authorList>
    </citation>
    <scope>NUCLEOTIDE SEQUENCE</scope>
    <source>
        <strain evidence="1">FP105234-sp</strain>
    </source>
</reference>
<sequence length="198" mass="22549">SPISRLPTELIAYIFILLSNIDRPSYPAAISGSPTYPCAPTLGWIAVTHVCRLWREIALDYPSLWANVEFAMGSDWTQLMLARARSSPLALNMYRPQQRLRLFQDDEVDLIVQSLARAKEFRFCLAVDADKTARILRTPAPALETLEIQFGTDLNEFNSLPQCFLGGHTPFLRHLRLRTVTRFPWTSHLLTNLVTLHV</sequence>
<feature type="non-terminal residue" evidence="1">
    <location>
        <position position="198"/>
    </location>
</feature>
<gene>
    <name evidence="1" type="ORF">FA95DRAFT_1477356</name>
</gene>
<protein>
    <submittedName>
        <fullName evidence="1">Uncharacterized protein</fullName>
    </submittedName>
</protein>